<dbReference type="RefSeq" id="WP_110312657.1">
    <property type="nucleotide sequence ID" value="NZ_QICL01000049.1"/>
</dbReference>
<organism evidence="2 3">
    <name type="scientific">Dysgonomonas alginatilytica</name>
    <dbReference type="NCBI Taxonomy" id="1605892"/>
    <lineage>
        <taxon>Bacteria</taxon>
        <taxon>Pseudomonadati</taxon>
        <taxon>Bacteroidota</taxon>
        <taxon>Bacteroidia</taxon>
        <taxon>Bacteroidales</taxon>
        <taxon>Dysgonomonadaceae</taxon>
        <taxon>Dysgonomonas</taxon>
    </lineage>
</organism>
<evidence type="ECO:0000313" key="3">
    <source>
        <dbReference type="Proteomes" id="UP000247973"/>
    </source>
</evidence>
<protein>
    <submittedName>
        <fullName evidence="2">Uncharacterized protein</fullName>
    </submittedName>
</protein>
<accession>A0A2V3PHN1</accession>
<dbReference type="EMBL" id="QICL01000049">
    <property type="protein sequence ID" value="PXV58404.1"/>
    <property type="molecule type" value="Genomic_DNA"/>
</dbReference>
<dbReference type="Proteomes" id="UP000247973">
    <property type="component" value="Unassembled WGS sequence"/>
</dbReference>
<evidence type="ECO:0000256" key="1">
    <source>
        <dbReference type="SAM" id="Phobius"/>
    </source>
</evidence>
<evidence type="ECO:0000313" key="2">
    <source>
        <dbReference type="EMBL" id="PXV58404.1"/>
    </source>
</evidence>
<keyword evidence="1" id="KW-0472">Membrane</keyword>
<keyword evidence="1" id="KW-1133">Transmembrane helix</keyword>
<dbReference type="AlphaFoldDB" id="A0A2V3PHN1"/>
<sequence>MKIRNSTFKKMDTVTFYTVSMLLIAFFCWIIGDSKVSNLIMIDPGITTTMDYNLETGHTTYNLKQYNYE</sequence>
<keyword evidence="1" id="KW-0812">Transmembrane</keyword>
<proteinExistence type="predicted"/>
<name>A0A2V3PHN1_9BACT</name>
<comment type="caution">
    <text evidence="2">The sequence shown here is derived from an EMBL/GenBank/DDBJ whole genome shotgun (WGS) entry which is preliminary data.</text>
</comment>
<gene>
    <name evidence="2" type="ORF">CLV62_14913</name>
</gene>
<keyword evidence="3" id="KW-1185">Reference proteome</keyword>
<reference evidence="2 3" key="1">
    <citation type="submission" date="2018-03" db="EMBL/GenBank/DDBJ databases">
        <title>Genomic Encyclopedia of Archaeal and Bacterial Type Strains, Phase II (KMG-II): from individual species to whole genera.</title>
        <authorList>
            <person name="Goeker M."/>
        </authorList>
    </citation>
    <scope>NUCLEOTIDE SEQUENCE [LARGE SCALE GENOMIC DNA]</scope>
    <source>
        <strain evidence="2 3">DSM 100214</strain>
    </source>
</reference>
<feature type="transmembrane region" description="Helical" evidence="1">
    <location>
        <begin position="14"/>
        <end position="32"/>
    </location>
</feature>